<dbReference type="EMBL" id="AP024202">
    <property type="protein sequence ID" value="BCN92609.1"/>
    <property type="molecule type" value="Genomic_DNA"/>
</dbReference>
<dbReference type="Gene3D" id="3.30.70.1430">
    <property type="entry name" value="Multidrug efflux transporter AcrB pore domain"/>
    <property type="match status" value="2"/>
</dbReference>
<sequence length="1049" mass="113991">MFSKFFINRPVLASVLSLIIIIAGYLAMKSLPIAEYPEIVPPQVAVTATYPGASAETISETVAAPLEQAINGVENMLYINSVTSSSGTLTLTVTFKIGTDIEEANINVNNKVQGALSKLPQEVQRIGVQVNKKSSSILKVISLYSDDASLDTVFIANYGLINVLDELARIPGVGEARQFGSKDYSMRIWLDPNKLAQYKLTPNDVYQAIQSQNSQFAAGRFGQEPMANPQAFTYTVTTEGRLSSPEQFENIILRAANQGETLRLKDVARVELGAQDYSFNATFDGKPTVPIGVFLKPGANALETSDLIDNKLAELSESFPKGLSYAVPYDTTEFVKISINKVIYTLFEALILVVLVVFLFLQNFRATLIPVLAIPVSIIGTFVGMYLLGFSINQLTLFGMILAIGIVVDDAIIVVENVERIMRTEQLSPREATIKAMNEITGPIIAIVLVLGAVFIPVAFVGGLTGQMYQQFAITIVISVTISGMVALTLTPALCANILKAGHLESNRFFKGFNHFFEKLTRGFTAGVRTVMRYTLISLLLFTGLLALTYQSLNGLPKGLLPQEDKGTLFVLNYLPPAASLSRTEVVRDQTSEALTNHPGVAHAISFAGFDLQTFTLKTNSAVSFVSLEPWDERQAPELSSQSIVGQLFGKLMAIPDAFSIPISMPTIMGMSMTGGFEAYLQNRNGDGSLALNKVTEELIAKASARPELASVRTTFSTKVPQYEILLDREKAQAMQVPINDVFAAMQATFGSLYVNDFNLYGRIYKVNLQSESNFREKPEDLSQVFVRSNKGDMIALSSLVTVKRLTGADVIDRFNLFPAAKLMGEPAPGYSSGQAIQAFEEAAKEVMPQGYSLGWVGEAYQEKQSANTGNQAFLFGLLFVFLILAAQYERWSIPFAVLTAVPFAVLGAAIAVGLSGLQNDIYFELGLLTLIGLSAKNAILIVEFAMQKRKEGLSLAEAAEMAAKLRFRPIVMTSLAFTIAAVPLILSTGAGAAAREAVGTGLVGGMIAATLLAPLFIPMFFRLIAGFSERFSKQSQNTRDFEQHKESK</sequence>
<evidence type="ECO:0000313" key="10">
    <source>
        <dbReference type="EMBL" id="BCN92609.1"/>
    </source>
</evidence>
<comment type="similarity">
    <text evidence="2 9">Belongs to the resistance-nodulation-cell division (RND) (TC 2.A.6) family.</text>
</comment>
<keyword evidence="4" id="KW-1003">Cell membrane</keyword>
<evidence type="ECO:0000256" key="7">
    <source>
        <dbReference type="ARBA" id="ARBA00022989"/>
    </source>
</evidence>
<feature type="transmembrane region" description="Helical" evidence="9">
    <location>
        <begin position="922"/>
        <end position="947"/>
    </location>
</feature>
<dbReference type="Gene3D" id="3.30.2090.10">
    <property type="entry name" value="Multidrug efflux transporter AcrB TolC docking domain, DN and DC subdomains"/>
    <property type="match status" value="2"/>
</dbReference>
<dbReference type="SUPFAM" id="SSF82693">
    <property type="entry name" value="Multidrug efflux transporter AcrB pore domain, PN1, PN2, PC1 and PC2 subdomains"/>
    <property type="match status" value="4"/>
</dbReference>
<keyword evidence="7 9" id="KW-1133">Transmembrane helix</keyword>
<protein>
    <recommendedName>
        <fullName evidence="9">Efflux pump membrane transporter</fullName>
    </recommendedName>
</protein>
<feature type="transmembrane region" description="Helical" evidence="9">
    <location>
        <begin position="342"/>
        <end position="361"/>
    </location>
</feature>
<feature type="transmembrane region" description="Helical" evidence="9">
    <location>
        <begin position="395"/>
        <end position="415"/>
    </location>
</feature>
<dbReference type="NCBIfam" id="NF000282">
    <property type="entry name" value="RND_permease_1"/>
    <property type="match status" value="1"/>
</dbReference>
<gene>
    <name evidence="10" type="ORF">THMIRHAM_03940</name>
</gene>
<evidence type="ECO:0000256" key="5">
    <source>
        <dbReference type="ARBA" id="ARBA00022519"/>
    </source>
</evidence>
<dbReference type="Gene3D" id="1.20.1640.10">
    <property type="entry name" value="Multidrug efflux transporter AcrB transmembrane domain"/>
    <property type="match status" value="2"/>
</dbReference>
<dbReference type="RefSeq" id="WP_237262336.1">
    <property type="nucleotide sequence ID" value="NZ_AP024202.1"/>
</dbReference>
<feature type="transmembrane region" description="Helical" evidence="9">
    <location>
        <begin position="436"/>
        <end position="460"/>
    </location>
</feature>
<dbReference type="Pfam" id="PF00873">
    <property type="entry name" value="ACR_tran"/>
    <property type="match status" value="1"/>
</dbReference>
<feature type="transmembrane region" description="Helical" evidence="9">
    <location>
        <begin position="968"/>
        <end position="987"/>
    </location>
</feature>
<keyword evidence="5 9" id="KW-0997">Cell inner membrane</keyword>
<dbReference type="PANTHER" id="PTHR32063">
    <property type="match status" value="1"/>
</dbReference>
<evidence type="ECO:0000256" key="2">
    <source>
        <dbReference type="ARBA" id="ARBA00010942"/>
    </source>
</evidence>
<feature type="transmembrane region" description="Helical" evidence="9">
    <location>
        <begin position="368"/>
        <end position="389"/>
    </location>
</feature>
<evidence type="ECO:0000256" key="9">
    <source>
        <dbReference type="RuleBase" id="RU364070"/>
    </source>
</evidence>
<evidence type="ECO:0000313" key="11">
    <source>
        <dbReference type="Proteomes" id="UP001054820"/>
    </source>
</evidence>
<reference evidence="10" key="1">
    <citation type="journal article" date="2022" name="Arch. Microbiol.">
        <title>Thiomicrorhabdus immobilis sp. nov., a mesophilic sulfur-oxidizing bacterium isolated from sediment of a brackish lake in northern Japan.</title>
        <authorList>
            <person name="Kojima H."/>
            <person name="Mochizuki J."/>
            <person name="Kanda M."/>
            <person name="Watanabe T."/>
            <person name="Fukui M."/>
        </authorList>
    </citation>
    <scope>NUCLEOTIDE SEQUENCE</scope>
    <source>
        <strain evidence="10">Am19</strain>
    </source>
</reference>
<dbReference type="InterPro" id="IPR001036">
    <property type="entry name" value="Acrflvin-R"/>
</dbReference>
<evidence type="ECO:0000256" key="8">
    <source>
        <dbReference type="ARBA" id="ARBA00023136"/>
    </source>
</evidence>
<dbReference type="SUPFAM" id="SSF82714">
    <property type="entry name" value="Multidrug efflux transporter AcrB TolC docking domain, DN and DC subdomains"/>
    <property type="match status" value="2"/>
</dbReference>
<keyword evidence="11" id="KW-1185">Reference proteome</keyword>
<feature type="transmembrane region" description="Helical" evidence="9">
    <location>
        <begin position="531"/>
        <end position="550"/>
    </location>
</feature>
<dbReference type="NCBIfam" id="TIGR00915">
    <property type="entry name" value="2A0602"/>
    <property type="match status" value="1"/>
</dbReference>
<feature type="transmembrane region" description="Helical" evidence="9">
    <location>
        <begin position="873"/>
        <end position="889"/>
    </location>
</feature>
<dbReference type="Gene3D" id="3.30.70.1320">
    <property type="entry name" value="Multidrug efflux transporter AcrB pore domain like"/>
    <property type="match status" value="1"/>
</dbReference>
<dbReference type="InterPro" id="IPR027463">
    <property type="entry name" value="AcrB_DN_DC_subdom"/>
</dbReference>
<feature type="transmembrane region" description="Helical" evidence="9">
    <location>
        <begin position="896"/>
        <end position="916"/>
    </location>
</feature>
<keyword evidence="6 9" id="KW-0812">Transmembrane</keyword>
<dbReference type="InterPro" id="IPR004764">
    <property type="entry name" value="MdtF-like"/>
</dbReference>
<proteinExistence type="inferred from homology"/>
<dbReference type="PRINTS" id="PR00702">
    <property type="entry name" value="ACRIFLAVINRP"/>
</dbReference>
<dbReference type="Proteomes" id="UP001054820">
    <property type="component" value="Chromosome"/>
</dbReference>
<dbReference type="SUPFAM" id="SSF82866">
    <property type="entry name" value="Multidrug efflux transporter AcrB transmembrane domain"/>
    <property type="match status" value="2"/>
</dbReference>
<feature type="transmembrane region" description="Helical" evidence="9">
    <location>
        <begin position="472"/>
        <end position="499"/>
    </location>
</feature>
<organism evidence="10 11">
    <name type="scientific">Thiomicrorhabdus immobilis</name>
    <dbReference type="NCBI Taxonomy" id="2791037"/>
    <lineage>
        <taxon>Bacteria</taxon>
        <taxon>Pseudomonadati</taxon>
        <taxon>Pseudomonadota</taxon>
        <taxon>Gammaproteobacteria</taxon>
        <taxon>Thiotrichales</taxon>
        <taxon>Piscirickettsiaceae</taxon>
        <taxon>Thiomicrorhabdus</taxon>
    </lineage>
</organism>
<keyword evidence="8 9" id="KW-0472">Membrane</keyword>
<dbReference type="PANTHER" id="PTHR32063:SF24">
    <property type="entry name" value="CATION EFFLUX SYSTEM (ACRB_ACRD_ACRF FAMILY)"/>
    <property type="match status" value="1"/>
</dbReference>
<accession>A0ABN6CVP0</accession>
<keyword evidence="3 9" id="KW-0813">Transport</keyword>
<evidence type="ECO:0000256" key="3">
    <source>
        <dbReference type="ARBA" id="ARBA00022448"/>
    </source>
</evidence>
<feature type="transmembrane region" description="Helical" evidence="9">
    <location>
        <begin position="12"/>
        <end position="28"/>
    </location>
</feature>
<name>A0ABN6CVP0_9GAMM</name>
<evidence type="ECO:0000256" key="6">
    <source>
        <dbReference type="ARBA" id="ARBA00022692"/>
    </source>
</evidence>
<comment type="subcellular location">
    <subcellularLocation>
        <location evidence="1 9">Cell inner membrane</location>
        <topology evidence="1 9">Multi-pass membrane protein</topology>
    </subcellularLocation>
</comment>
<dbReference type="Gene3D" id="3.30.70.1440">
    <property type="entry name" value="Multidrug efflux transporter AcrB pore domain"/>
    <property type="match status" value="1"/>
</dbReference>
<feature type="transmembrane region" description="Helical" evidence="9">
    <location>
        <begin position="1007"/>
        <end position="1026"/>
    </location>
</feature>
<evidence type="ECO:0000256" key="1">
    <source>
        <dbReference type="ARBA" id="ARBA00004429"/>
    </source>
</evidence>
<evidence type="ECO:0000256" key="4">
    <source>
        <dbReference type="ARBA" id="ARBA00022475"/>
    </source>
</evidence>